<reference evidence="2" key="1">
    <citation type="journal article" date="2023" name="Mol. Phylogenet. Evol.">
        <title>Genome-scale phylogeny and comparative genomics of the fungal order Sordariales.</title>
        <authorList>
            <person name="Hensen N."/>
            <person name="Bonometti L."/>
            <person name="Westerberg I."/>
            <person name="Brannstrom I.O."/>
            <person name="Guillou S."/>
            <person name="Cros-Aarteil S."/>
            <person name="Calhoun S."/>
            <person name="Haridas S."/>
            <person name="Kuo A."/>
            <person name="Mondo S."/>
            <person name="Pangilinan J."/>
            <person name="Riley R."/>
            <person name="LaButti K."/>
            <person name="Andreopoulos B."/>
            <person name="Lipzen A."/>
            <person name="Chen C."/>
            <person name="Yan M."/>
            <person name="Daum C."/>
            <person name="Ng V."/>
            <person name="Clum A."/>
            <person name="Steindorff A."/>
            <person name="Ohm R.A."/>
            <person name="Martin F."/>
            <person name="Silar P."/>
            <person name="Natvig D.O."/>
            <person name="Lalanne C."/>
            <person name="Gautier V."/>
            <person name="Ament-Velasquez S.L."/>
            <person name="Kruys A."/>
            <person name="Hutchinson M.I."/>
            <person name="Powell A.J."/>
            <person name="Barry K."/>
            <person name="Miller A.N."/>
            <person name="Grigoriev I.V."/>
            <person name="Debuchy R."/>
            <person name="Gladieux P."/>
            <person name="Hiltunen Thoren M."/>
            <person name="Johannesson H."/>
        </authorList>
    </citation>
    <scope>NUCLEOTIDE SEQUENCE</scope>
    <source>
        <strain evidence="2">CBS 232.78</strain>
    </source>
</reference>
<dbReference type="Proteomes" id="UP001285441">
    <property type="component" value="Unassembled WGS sequence"/>
</dbReference>
<proteinExistence type="predicted"/>
<dbReference type="EMBL" id="JAULSW010000002">
    <property type="protein sequence ID" value="KAK3390034.1"/>
    <property type="molecule type" value="Genomic_DNA"/>
</dbReference>
<gene>
    <name evidence="2" type="ORF">B0H63DRAFT_464685</name>
</gene>
<dbReference type="InterPro" id="IPR036291">
    <property type="entry name" value="NAD(P)-bd_dom_sf"/>
</dbReference>
<dbReference type="PROSITE" id="PS00061">
    <property type="entry name" value="ADH_SHORT"/>
    <property type="match status" value="1"/>
</dbReference>
<accession>A0AAE0NYR6</accession>
<dbReference type="AlphaFoldDB" id="A0AAE0NYR6"/>
<evidence type="ECO:0000313" key="2">
    <source>
        <dbReference type="EMBL" id="KAK3390034.1"/>
    </source>
</evidence>
<organism evidence="2 3">
    <name type="scientific">Podospora didyma</name>
    <dbReference type="NCBI Taxonomy" id="330526"/>
    <lineage>
        <taxon>Eukaryota</taxon>
        <taxon>Fungi</taxon>
        <taxon>Dikarya</taxon>
        <taxon>Ascomycota</taxon>
        <taxon>Pezizomycotina</taxon>
        <taxon>Sordariomycetes</taxon>
        <taxon>Sordariomycetidae</taxon>
        <taxon>Sordariales</taxon>
        <taxon>Podosporaceae</taxon>
        <taxon>Podospora</taxon>
    </lineage>
</organism>
<dbReference type="Pfam" id="PF00106">
    <property type="entry name" value="adh_short"/>
    <property type="match status" value="1"/>
</dbReference>
<reference evidence="2" key="2">
    <citation type="submission" date="2023-06" db="EMBL/GenBank/DDBJ databases">
        <authorList>
            <consortium name="Lawrence Berkeley National Laboratory"/>
            <person name="Haridas S."/>
            <person name="Hensen N."/>
            <person name="Bonometti L."/>
            <person name="Westerberg I."/>
            <person name="Brannstrom I.O."/>
            <person name="Guillou S."/>
            <person name="Cros-Aarteil S."/>
            <person name="Calhoun S."/>
            <person name="Kuo A."/>
            <person name="Mondo S."/>
            <person name="Pangilinan J."/>
            <person name="Riley R."/>
            <person name="LaButti K."/>
            <person name="Andreopoulos B."/>
            <person name="Lipzen A."/>
            <person name="Chen C."/>
            <person name="Yanf M."/>
            <person name="Daum C."/>
            <person name="Ng V."/>
            <person name="Clum A."/>
            <person name="Steindorff A."/>
            <person name="Ohm R."/>
            <person name="Martin F."/>
            <person name="Silar P."/>
            <person name="Natvig D."/>
            <person name="Lalanne C."/>
            <person name="Gautier V."/>
            <person name="Ament-velasquez S.L."/>
            <person name="Kruys A."/>
            <person name="Hutchinson M.I."/>
            <person name="Powell A.J."/>
            <person name="Barry K."/>
            <person name="Miller A.N."/>
            <person name="Grigoriev I.V."/>
            <person name="Debuchy R."/>
            <person name="Gladieux P."/>
            <person name="Thoren M.H."/>
            <person name="Johannesson H."/>
        </authorList>
    </citation>
    <scope>NUCLEOTIDE SEQUENCE</scope>
    <source>
        <strain evidence="2">CBS 232.78</strain>
    </source>
</reference>
<keyword evidence="3" id="KW-1185">Reference proteome</keyword>
<evidence type="ECO:0000256" key="1">
    <source>
        <dbReference type="ARBA" id="ARBA00022857"/>
    </source>
</evidence>
<dbReference type="PRINTS" id="PR00081">
    <property type="entry name" value="GDHRDH"/>
</dbReference>
<evidence type="ECO:0000313" key="3">
    <source>
        <dbReference type="Proteomes" id="UP001285441"/>
    </source>
</evidence>
<dbReference type="InterPro" id="IPR020904">
    <property type="entry name" value="Sc_DH/Rdtase_CS"/>
</dbReference>
<dbReference type="Gene3D" id="3.40.50.720">
    <property type="entry name" value="NAD(P)-binding Rossmann-like Domain"/>
    <property type="match status" value="1"/>
</dbReference>
<dbReference type="GO" id="GO:0016616">
    <property type="term" value="F:oxidoreductase activity, acting on the CH-OH group of donors, NAD or NADP as acceptor"/>
    <property type="evidence" value="ECO:0007669"/>
    <property type="project" value="TreeGrafter"/>
</dbReference>
<name>A0AAE0NYR6_9PEZI</name>
<sequence>MPTYCITGTNRGLGLEFVRQLSQSPENTILALTRSLSSDLGPLKEAIAASSSPANTHILECDTSNLLSIHTFSKEAGKILHPLGKKIDFLLNSAAVNPASWQSSLSLGPDDLSHQINVNVVGPAKTVEFLLGSDLLAKDVRILNMTSGLGSLSVSSGIKPRKCAGYSISKAALNMLSVHQAEDLKAKLEGAVVIVMDPGWVKTRMGGEGAVMEPEDSIQDVLRVLHGLKKEDNGKFFHHSGETIPW</sequence>
<comment type="caution">
    <text evidence="2">The sequence shown here is derived from an EMBL/GenBank/DDBJ whole genome shotgun (WGS) entry which is preliminary data.</text>
</comment>
<protein>
    <recommendedName>
        <fullName evidence="4">NAD(P)-binding protein</fullName>
    </recommendedName>
</protein>
<dbReference type="InterPro" id="IPR002347">
    <property type="entry name" value="SDR_fam"/>
</dbReference>
<dbReference type="InterPro" id="IPR052184">
    <property type="entry name" value="SDR_enzymes"/>
</dbReference>
<evidence type="ECO:0008006" key="4">
    <source>
        <dbReference type="Google" id="ProtNLM"/>
    </source>
</evidence>
<keyword evidence="1" id="KW-0521">NADP</keyword>
<dbReference type="PANTHER" id="PTHR45458">
    <property type="entry name" value="SHORT-CHAIN DEHYDROGENASE/REDUCTASE SDR"/>
    <property type="match status" value="1"/>
</dbReference>
<dbReference type="SUPFAM" id="SSF51735">
    <property type="entry name" value="NAD(P)-binding Rossmann-fold domains"/>
    <property type="match status" value="1"/>
</dbReference>
<dbReference type="PANTHER" id="PTHR45458:SF1">
    <property type="entry name" value="SHORT CHAIN DEHYDROGENASE"/>
    <property type="match status" value="1"/>
</dbReference>